<sequence>MDIAVQCIHGVAPRTVTAREVAESYTGKAPTAIHFECPYCSRPVTICADDLPDDNRRFGPDRLARSTNSPSPYFRHWRADPFTHDCPYYRHGKGGDAEPQPPAIPMFLRRVGTTERFRLEFGIRRRGRGLAARLDDAHAELTVDGRPTSLAELVRGHTTIPLADPDLQPSRHIRIPAEWTFFVGRPEDGNGAFLFTDDYGSNGGRRIANGGAVHPDFDYYAVIGQSGVRTLQTVFDQAERVGTVDSPRTRLAVVRLRVHWSSPKRDTADRWPSGHGFRLTNFRTEATPVWPPQLRANGIDEPLFRTAMQIYQAPYIRSDDVMDATIEPHTLTSRRRPHGLREVGLLGFGQRRRQLPTQLEEYCCFLKTSQYLPWSGFMAAQTYPSGLQLADVPDNNAFTENSSQAHLHIPPPTSLDLRTDLRRRGNPHLDLAYARVGAPRQSLIPPTRILARHRTGIHTERGNEP</sequence>
<comment type="caution">
    <text evidence="1">The sequence shown here is derived from an EMBL/GenBank/DDBJ whole genome shotgun (WGS) entry which is preliminary data.</text>
</comment>
<accession>A0A087ATG5</accession>
<dbReference type="OrthoDB" id="3226195at2"/>
<dbReference type="Proteomes" id="UP000029067">
    <property type="component" value="Unassembled WGS sequence"/>
</dbReference>
<name>A0A087ATG5_9BIFI</name>
<protein>
    <submittedName>
        <fullName evidence="1">Uncharacterized protein</fullName>
    </submittedName>
</protein>
<gene>
    <name evidence="1" type="ORF">BCUN_1381</name>
</gene>
<dbReference type="RefSeq" id="WP_051920909.1">
    <property type="nucleotide sequence ID" value="NZ_JGYV01000011.1"/>
</dbReference>
<evidence type="ECO:0000313" key="1">
    <source>
        <dbReference type="EMBL" id="KFI62065.1"/>
    </source>
</evidence>
<proteinExistence type="predicted"/>
<reference evidence="1 2" key="1">
    <citation type="submission" date="2014-03" db="EMBL/GenBank/DDBJ databases">
        <title>Genomics of Bifidobacteria.</title>
        <authorList>
            <person name="Ventura M."/>
            <person name="Milani C."/>
            <person name="Lugli G.A."/>
        </authorList>
    </citation>
    <scope>NUCLEOTIDE SEQUENCE [LARGE SCALE GENOMIC DNA]</scope>
    <source>
        <strain evidence="1 2">LMG 10738</strain>
    </source>
</reference>
<dbReference type="eggNOG" id="ENOG5030272">
    <property type="taxonomic scope" value="Bacteria"/>
</dbReference>
<dbReference type="STRING" id="1688.BCUN_1381"/>
<evidence type="ECO:0000313" key="2">
    <source>
        <dbReference type="Proteomes" id="UP000029067"/>
    </source>
</evidence>
<keyword evidence="2" id="KW-1185">Reference proteome</keyword>
<organism evidence="1 2">
    <name type="scientific">Bifidobacterium cuniculi</name>
    <dbReference type="NCBI Taxonomy" id="1688"/>
    <lineage>
        <taxon>Bacteria</taxon>
        <taxon>Bacillati</taxon>
        <taxon>Actinomycetota</taxon>
        <taxon>Actinomycetes</taxon>
        <taxon>Bifidobacteriales</taxon>
        <taxon>Bifidobacteriaceae</taxon>
        <taxon>Bifidobacterium</taxon>
    </lineage>
</organism>
<dbReference type="AlphaFoldDB" id="A0A087ATG5"/>
<dbReference type="EMBL" id="JGYV01000011">
    <property type="protein sequence ID" value="KFI62065.1"/>
    <property type="molecule type" value="Genomic_DNA"/>
</dbReference>